<dbReference type="STRING" id="2512241.A0A553IF07"/>
<keyword evidence="3" id="KW-1185">Reference proteome</keyword>
<dbReference type="OrthoDB" id="3515338at2759"/>
<dbReference type="EMBL" id="VFLP01000001">
    <property type="protein sequence ID" value="TRX98774.1"/>
    <property type="molecule type" value="Genomic_DNA"/>
</dbReference>
<feature type="region of interest" description="Disordered" evidence="1">
    <location>
        <begin position="192"/>
        <end position="221"/>
    </location>
</feature>
<proteinExistence type="predicted"/>
<evidence type="ECO:0000313" key="3">
    <source>
        <dbReference type="Proteomes" id="UP000319160"/>
    </source>
</evidence>
<sequence length="566" mass="61883">MMPIYFNRQDPGSIPPGPLHGQVQGHAYQHSLSTAVTPSKRSVEDDDDIQFISEKPVKRRRVSEKQPALPVPQQPVVPLAITPHAVATAAACDIVPNHSLTVTQMPSSDPKDAERRLSTGMVGLPSDIQTMELAYALRGVSMPVLESFVLNQPFRKPRPSSPPELSPKQMPSTISPGVLDIQSGQRATEAFKSVKRPSNSVSCQSSRHTTPFQVEKSPIASEPVNTAFDTYQTHMLSVPSNPDGNNTPTEHANRANSKSTSMPPPPPPSTLPCPEVSRDVTLGSSLGLLENHHHHNSSAQPQKQSCLVCSRLKYQAQLTRAQGFPMVNAALPHHFMPQFHYHTPYGQHIHPQMLTMSTGNVHQYGTNSAPVMIPVNGDPLAPLSSHPPSQAQSQQPTTQQQKGAEQDGQTTSEQYRKTESPQISHPKNDAADTRAASSPIKPPASLIQPTYRKPSPNLIVDVAETCQEKFPFQEVADRHKVPVEKVFDVFAAIIQVPLLRCPTDRRRAGRLATARIKEYSKAKKDIMDPRTEKGEVNGLEAVVDSTNIAQRLGQVEFPDGFNLGGK</sequence>
<feature type="region of interest" description="Disordered" evidence="1">
    <location>
        <begin position="369"/>
        <end position="452"/>
    </location>
</feature>
<accession>A0A553IF07</accession>
<evidence type="ECO:0000313" key="2">
    <source>
        <dbReference type="EMBL" id="TRX98774.1"/>
    </source>
</evidence>
<dbReference type="AlphaFoldDB" id="A0A553IF07"/>
<reference evidence="3" key="1">
    <citation type="submission" date="2019-06" db="EMBL/GenBank/DDBJ databases">
        <title>Draft genome sequence of the griseofulvin-producing fungus Xylaria cubensis strain G536.</title>
        <authorList>
            <person name="Mead M.E."/>
            <person name="Raja H.A."/>
            <person name="Steenwyk J.L."/>
            <person name="Knowles S.L."/>
            <person name="Oberlies N.H."/>
            <person name="Rokas A."/>
        </authorList>
    </citation>
    <scope>NUCLEOTIDE SEQUENCE [LARGE SCALE GENOMIC DNA]</scope>
    <source>
        <strain evidence="3">G536</strain>
    </source>
</reference>
<dbReference type="Proteomes" id="UP000319160">
    <property type="component" value="Unassembled WGS sequence"/>
</dbReference>
<feature type="region of interest" description="Disordered" evidence="1">
    <location>
        <begin position="155"/>
        <end position="178"/>
    </location>
</feature>
<feature type="compositionally biased region" description="Polar residues" evidence="1">
    <location>
        <begin position="196"/>
        <end position="212"/>
    </location>
</feature>
<feature type="region of interest" description="Disordered" evidence="1">
    <location>
        <begin position="235"/>
        <end position="278"/>
    </location>
</feature>
<organism evidence="2 3">
    <name type="scientific">Xylaria flabelliformis</name>
    <dbReference type="NCBI Taxonomy" id="2512241"/>
    <lineage>
        <taxon>Eukaryota</taxon>
        <taxon>Fungi</taxon>
        <taxon>Dikarya</taxon>
        <taxon>Ascomycota</taxon>
        <taxon>Pezizomycotina</taxon>
        <taxon>Sordariomycetes</taxon>
        <taxon>Xylariomycetidae</taxon>
        <taxon>Xylariales</taxon>
        <taxon>Xylariaceae</taxon>
        <taxon>Xylaria</taxon>
    </lineage>
</organism>
<feature type="compositionally biased region" description="Polar residues" evidence="1">
    <location>
        <begin position="235"/>
        <end position="256"/>
    </location>
</feature>
<gene>
    <name evidence="2" type="ORF">FHL15_000116</name>
</gene>
<evidence type="ECO:0000256" key="1">
    <source>
        <dbReference type="SAM" id="MobiDB-lite"/>
    </source>
</evidence>
<protein>
    <submittedName>
        <fullName evidence="2">Uncharacterized protein</fullName>
    </submittedName>
</protein>
<feature type="compositionally biased region" description="Pro residues" evidence="1">
    <location>
        <begin position="262"/>
        <end position="271"/>
    </location>
</feature>
<name>A0A553IF07_9PEZI</name>
<comment type="caution">
    <text evidence="2">The sequence shown here is derived from an EMBL/GenBank/DDBJ whole genome shotgun (WGS) entry which is preliminary data.</text>
</comment>
<feature type="compositionally biased region" description="Low complexity" evidence="1">
    <location>
        <begin position="379"/>
        <end position="401"/>
    </location>
</feature>